<accession>A0A4U1C6M6</accession>
<dbReference type="RefSeq" id="WP_136824495.1">
    <property type="nucleotide sequence ID" value="NZ_SWBP01000001.1"/>
</dbReference>
<organism evidence="3 4">
    <name type="scientific">Pedobacter cryophilus</name>
    <dbReference type="NCBI Taxonomy" id="2571271"/>
    <lineage>
        <taxon>Bacteria</taxon>
        <taxon>Pseudomonadati</taxon>
        <taxon>Bacteroidota</taxon>
        <taxon>Sphingobacteriia</taxon>
        <taxon>Sphingobacteriales</taxon>
        <taxon>Sphingobacteriaceae</taxon>
        <taxon>Pedobacter</taxon>
    </lineage>
</organism>
<feature type="chain" id="PRO_5020746995" evidence="2">
    <location>
        <begin position="22"/>
        <end position="494"/>
    </location>
</feature>
<feature type="repeat" description="TPR" evidence="1">
    <location>
        <begin position="443"/>
        <end position="476"/>
    </location>
</feature>
<keyword evidence="4" id="KW-1185">Reference proteome</keyword>
<reference evidence="3 4" key="1">
    <citation type="submission" date="2019-04" db="EMBL/GenBank/DDBJ databases">
        <title>Pedobacter sp. AR-3-17 sp. nov., isolated from Arctic soil.</title>
        <authorList>
            <person name="Dahal R.H."/>
            <person name="Kim D.-U."/>
        </authorList>
    </citation>
    <scope>NUCLEOTIDE SEQUENCE [LARGE SCALE GENOMIC DNA]</scope>
    <source>
        <strain evidence="3 4">AR-3-17</strain>
    </source>
</reference>
<dbReference type="InterPro" id="IPR019734">
    <property type="entry name" value="TPR_rpt"/>
</dbReference>
<evidence type="ECO:0000313" key="4">
    <source>
        <dbReference type="Proteomes" id="UP000308181"/>
    </source>
</evidence>
<proteinExistence type="predicted"/>
<dbReference type="AlphaFoldDB" id="A0A4U1C6M6"/>
<dbReference type="OrthoDB" id="1466726at2"/>
<name>A0A4U1C6M6_9SPHI</name>
<feature type="signal peptide" evidence="2">
    <location>
        <begin position="1"/>
        <end position="21"/>
    </location>
</feature>
<dbReference type="SUPFAM" id="SSF48452">
    <property type="entry name" value="TPR-like"/>
    <property type="match status" value="1"/>
</dbReference>
<dbReference type="PROSITE" id="PS50005">
    <property type="entry name" value="TPR"/>
    <property type="match status" value="2"/>
</dbReference>
<evidence type="ECO:0000313" key="3">
    <source>
        <dbReference type="EMBL" id="TKC00284.1"/>
    </source>
</evidence>
<evidence type="ECO:0000256" key="2">
    <source>
        <dbReference type="SAM" id="SignalP"/>
    </source>
</evidence>
<keyword evidence="2" id="KW-0732">Signal</keyword>
<dbReference type="InterPro" id="IPR011990">
    <property type="entry name" value="TPR-like_helical_dom_sf"/>
</dbReference>
<dbReference type="EMBL" id="SWBP01000001">
    <property type="protein sequence ID" value="TKC00284.1"/>
    <property type="molecule type" value="Genomic_DNA"/>
</dbReference>
<feature type="repeat" description="TPR" evidence="1">
    <location>
        <begin position="404"/>
        <end position="437"/>
    </location>
</feature>
<dbReference type="Pfam" id="PF13181">
    <property type="entry name" value="TPR_8"/>
    <property type="match status" value="2"/>
</dbReference>
<sequence length="494" mass="57079">MLKRLSLFLIIFLGFTVNTKANFDFNNNCVKAYQAIFDLRINDAKFLIKQEKQVHPNNGITILLDNYVDFFSLLISENLAEYNNLKNLKSSRLSALEKQDRSSPYYLFAQAEINLQWGMLKSRYQDYLSSGLDIRKADNLLKENEAKFPGFLPNKKSSGLVNVILGAIPPNIKGILQSFGFRGDVNQGIKKLDLLSTSLSNSSYSFYKEEVIFFLCYIETELLHNRANYQKIINLTNGFGDDSLLKSYLQGYVAYKNTHNDDAIRYLSKVTSLEKTYINFPRINYLLGSAKLNRNDSDAYVYFAKYLKEYSGINYVKDAYLKLAYYYYLRNDLPRYQTFLRQVKTQGNVFDEKDKQALKEANDNPPNLDLLRARFAFDGGYHSKALNYLKDKTIANFKLPRDQIEFYYRLGRIYDELGRSNDALINYQKTIYAGKSSSYYFAANSALNIGLIYEQKQDKGKAANFYKQAIAMKNHEYESSIENKAKDGLSRLGY</sequence>
<protein>
    <submittedName>
        <fullName evidence="3">Tetratricopeptide repeat protein</fullName>
    </submittedName>
</protein>
<gene>
    <name evidence="3" type="ORF">FA046_00970</name>
</gene>
<dbReference type="SMART" id="SM00028">
    <property type="entry name" value="TPR"/>
    <property type="match status" value="3"/>
</dbReference>
<dbReference type="Proteomes" id="UP000308181">
    <property type="component" value="Unassembled WGS sequence"/>
</dbReference>
<dbReference type="Gene3D" id="1.25.40.10">
    <property type="entry name" value="Tetratricopeptide repeat domain"/>
    <property type="match status" value="2"/>
</dbReference>
<comment type="caution">
    <text evidence="3">The sequence shown here is derived from an EMBL/GenBank/DDBJ whole genome shotgun (WGS) entry which is preliminary data.</text>
</comment>
<keyword evidence="1" id="KW-0802">TPR repeat</keyword>
<evidence type="ECO:0000256" key="1">
    <source>
        <dbReference type="PROSITE-ProRule" id="PRU00339"/>
    </source>
</evidence>